<name>A0A1M2W076_TRAPU</name>
<dbReference type="OrthoDB" id="3005905at2759"/>
<organism evidence="1 2">
    <name type="scientific">Trametes pubescens</name>
    <name type="common">White-rot fungus</name>
    <dbReference type="NCBI Taxonomy" id="154538"/>
    <lineage>
        <taxon>Eukaryota</taxon>
        <taxon>Fungi</taxon>
        <taxon>Dikarya</taxon>
        <taxon>Basidiomycota</taxon>
        <taxon>Agaricomycotina</taxon>
        <taxon>Agaricomycetes</taxon>
        <taxon>Polyporales</taxon>
        <taxon>Polyporaceae</taxon>
        <taxon>Trametes</taxon>
    </lineage>
</organism>
<gene>
    <name evidence="1" type="ORF">TRAPUB_10190</name>
</gene>
<dbReference type="OMA" id="GHALIPY"/>
<dbReference type="EMBL" id="MNAD01000417">
    <property type="protein sequence ID" value="OJT13255.1"/>
    <property type="molecule type" value="Genomic_DNA"/>
</dbReference>
<evidence type="ECO:0000313" key="2">
    <source>
        <dbReference type="Proteomes" id="UP000184267"/>
    </source>
</evidence>
<dbReference type="Proteomes" id="UP000184267">
    <property type="component" value="Unassembled WGS sequence"/>
</dbReference>
<keyword evidence="2" id="KW-1185">Reference proteome</keyword>
<reference evidence="1 2" key="1">
    <citation type="submission" date="2016-10" db="EMBL/GenBank/DDBJ databases">
        <title>Genome sequence of the basidiomycete white-rot fungus Trametes pubescens.</title>
        <authorList>
            <person name="Makela M.R."/>
            <person name="Granchi Z."/>
            <person name="Peng M."/>
            <person name="De Vries R.P."/>
            <person name="Grigoriev I."/>
            <person name="Riley R."/>
            <person name="Hilden K."/>
        </authorList>
    </citation>
    <scope>NUCLEOTIDE SEQUENCE [LARGE SCALE GENOMIC DNA]</scope>
    <source>
        <strain evidence="1 2">FBCC735</strain>
    </source>
</reference>
<evidence type="ECO:0000313" key="1">
    <source>
        <dbReference type="EMBL" id="OJT13255.1"/>
    </source>
</evidence>
<protein>
    <submittedName>
        <fullName evidence="1">Uncharacterized protein</fullName>
    </submittedName>
</protein>
<sequence length="278" mass="30804">MPGRVQIVPTPLLTPYFPKDTDGTDDGLHALLSGEISAIFGGSTPYLQADEDWPRCMTCGHALIPYLQISLSSEKTPQEFRQHVPPFAHEGATLLQVFICAEETDSGSCFEAWVMQVEEGESWLVRKVHVDADATELGAASPAHDEARTKLDEEGQLIPERIISEWTARNPETEHWEVSSSADFDEAFYEAHAPADGLKLLGYGVRGRLAARDARTDRKADVLLTTGKYYYGTSDDGKDQCTAGDEGPHFDWRCLIQLGTRDEDNSVGTARRMCTYDM</sequence>
<dbReference type="AlphaFoldDB" id="A0A1M2W076"/>
<comment type="caution">
    <text evidence="1">The sequence shown here is derived from an EMBL/GenBank/DDBJ whole genome shotgun (WGS) entry which is preliminary data.</text>
</comment>
<proteinExistence type="predicted"/>
<accession>A0A1M2W076</accession>
<dbReference type="Gene3D" id="2.30.320.10">
    <property type="entry name" value="YwqG-like"/>
    <property type="match status" value="1"/>
</dbReference>